<evidence type="ECO:0000313" key="2">
    <source>
        <dbReference type="EMBL" id="VDK63156.1"/>
    </source>
</evidence>
<feature type="region of interest" description="Disordered" evidence="1">
    <location>
        <begin position="60"/>
        <end position="80"/>
    </location>
</feature>
<evidence type="ECO:0000313" key="3">
    <source>
        <dbReference type="Proteomes" id="UP000271889"/>
    </source>
</evidence>
<accession>A0A3P6RMI6</accession>
<evidence type="ECO:0000256" key="1">
    <source>
        <dbReference type="SAM" id="MobiDB-lite"/>
    </source>
</evidence>
<protein>
    <submittedName>
        <fullName evidence="2">Uncharacterized protein</fullName>
    </submittedName>
</protein>
<dbReference type="OrthoDB" id="10577473at2759"/>
<reference evidence="2 3" key="1">
    <citation type="submission" date="2018-11" db="EMBL/GenBank/DDBJ databases">
        <authorList>
            <consortium name="Pathogen Informatics"/>
        </authorList>
    </citation>
    <scope>NUCLEOTIDE SEQUENCE [LARGE SCALE GENOMIC DNA]</scope>
</reference>
<name>A0A3P6RMI6_CYLGO</name>
<proteinExistence type="predicted"/>
<organism evidence="2 3">
    <name type="scientific">Cylicostephanus goldi</name>
    <name type="common">Nematode worm</name>
    <dbReference type="NCBI Taxonomy" id="71465"/>
    <lineage>
        <taxon>Eukaryota</taxon>
        <taxon>Metazoa</taxon>
        <taxon>Ecdysozoa</taxon>
        <taxon>Nematoda</taxon>
        <taxon>Chromadorea</taxon>
        <taxon>Rhabditida</taxon>
        <taxon>Rhabditina</taxon>
        <taxon>Rhabditomorpha</taxon>
        <taxon>Strongyloidea</taxon>
        <taxon>Strongylidae</taxon>
        <taxon>Cylicostephanus</taxon>
    </lineage>
</organism>
<dbReference type="EMBL" id="UYRV01017395">
    <property type="protein sequence ID" value="VDK63156.1"/>
    <property type="molecule type" value="Genomic_DNA"/>
</dbReference>
<sequence length="134" mass="15231">MARYFEISMRISVVYSYEAAISKNGKHSLGKAKESKNIAKADGGDEAWYEIKAMRMDKKEASLPDRNRAHVARKHKHVQLTTKLEAATTKKPQQLNFTRNVVSTVTEQHEQLNFTTKLDVTTPKNPMQLNLTSI</sequence>
<gene>
    <name evidence="2" type="ORF">CGOC_LOCUS5639</name>
</gene>
<dbReference type="AlphaFoldDB" id="A0A3P6RMI6"/>
<keyword evidence="3" id="KW-1185">Reference proteome</keyword>
<dbReference type="Proteomes" id="UP000271889">
    <property type="component" value="Unassembled WGS sequence"/>
</dbReference>
<feature type="compositionally biased region" description="Basic residues" evidence="1">
    <location>
        <begin position="69"/>
        <end position="78"/>
    </location>
</feature>